<evidence type="ECO:0000256" key="3">
    <source>
        <dbReference type="ARBA" id="ARBA00022692"/>
    </source>
</evidence>
<evidence type="ECO:0000256" key="6">
    <source>
        <dbReference type="SAM" id="Coils"/>
    </source>
</evidence>
<feature type="coiled-coil region" evidence="6">
    <location>
        <begin position="17"/>
        <end position="83"/>
    </location>
</feature>
<dbReference type="InterPro" id="IPR042217">
    <property type="entry name" value="T4SS_VirB10/TrbI"/>
</dbReference>
<accession>D1AYI6</accession>
<dbReference type="Pfam" id="PF03743">
    <property type="entry name" value="TrbI"/>
    <property type="match status" value="1"/>
</dbReference>
<comment type="subcellular location">
    <subcellularLocation>
        <location evidence="1">Membrane</location>
        <topology evidence="1">Single-pass membrane protein</topology>
    </subcellularLocation>
</comment>
<gene>
    <name evidence="8" type="ordered locus">Smon_0895</name>
</gene>
<feature type="coiled-coil region" evidence="6">
    <location>
        <begin position="151"/>
        <end position="212"/>
    </location>
</feature>
<name>D1AYI6_STRM9</name>
<dbReference type="STRING" id="519441.Smon_0895"/>
<dbReference type="HOGENOM" id="CLU_587817_0_0_0"/>
<feature type="transmembrane region" description="Helical" evidence="7">
    <location>
        <begin position="93"/>
        <end position="113"/>
    </location>
</feature>
<reference evidence="8 9" key="1">
    <citation type="journal article" date="2009" name="Stand. Genomic Sci.">
        <title>Complete genome sequence of Streptobacillus moniliformis type strain (9901T).</title>
        <authorList>
            <person name="Nolan M."/>
            <person name="Gronow S."/>
            <person name="Lapidus A."/>
            <person name="Ivanova N."/>
            <person name="Copeland A."/>
            <person name="Lucas S."/>
            <person name="Del Rio T.G."/>
            <person name="Chen F."/>
            <person name="Tice H."/>
            <person name="Pitluck S."/>
            <person name="Cheng J.F."/>
            <person name="Sims D."/>
            <person name="Meincke L."/>
            <person name="Bruce D."/>
            <person name="Goodwin L."/>
            <person name="Brettin T."/>
            <person name="Han C."/>
            <person name="Detter J.C."/>
            <person name="Ovchinikova G."/>
            <person name="Pati A."/>
            <person name="Mavromatis K."/>
            <person name="Mikhailova N."/>
            <person name="Chen A."/>
            <person name="Palaniappan K."/>
            <person name="Land M."/>
            <person name="Hauser L."/>
            <person name="Chang Y.J."/>
            <person name="Jeffries C.D."/>
            <person name="Rohde M."/>
            <person name="Sproer C."/>
            <person name="Goker M."/>
            <person name="Bristow J."/>
            <person name="Eisen J.A."/>
            <person name="Markowitz V."/>
            <person name="Hugenholtz P."/>
            <person name="Kyrpides N.C."/>
            <person name="Klenk H.P."/>
            <person name="Chain P."/>
        </authorList>
    </citation>
    <scope>NUCLEOTIDE SEQUENCE [LARGE SCALE GENOMIC DNA]</scope>
    <source>
        <strain evidence="9">ATCC 14647 / DSM 12112 / NCTC 10651 / 9901</strain>
    </source>
</reference>
<evidence type="ECO:0000256" key="5">
    <source>
        <dbReference type="ARBA" id="ARBA00023136"/>
    </source>
</evidence>
<organism evidence="8 9">
    <name type="scientific">Streptobacillus moniliformis (strain ATCC 14647 / DSM 12112 / NCTC 10651 / 9901)</name>
    <dbReference type="NCBI Taxonomy" id="519441"/>
    <lineage>
        <taxon>Bacteria</taxon>
        <taxon>Fusobacteriati</taxon>
        <taxon>Fusobacteriota</taxon>
        <taxon>Fusobacteriia</taxon>
        <taxon>Fusobacteriales</taxon>
        <taxon>Leptotrichiaceae</taxon>
        <taxon>Streptobacillus</taxon>
    </lineage>
</organism>
<dbReference type="Gene3D" id="2.40.128.260">
    <property type="entry name" value="Type IV secretion system, VirB10/TraB/TrbI"/>
    <property type="match status" value="1"/>
</dbReference>
<evidence type="ECO:0000256" key="1">
    <source>
        <dbReference type="ARBA" id="ARBA00004167"/>
    </source>
</evidence>
<dbReference type="CDD" id="cd16429">
    <property type="entry name" value="VirB10"/>
    <property type="match status" value="1"/>
</dbReference>
<dbReference type="RefSeq" id="WP_012858911.1">
    <property type="nucleotide sequence ID" value="NC_013515.1"/>
</dbReference>
<evidence type="ECO:0000256" key="4">
    <source>
        <dbReference type="ARBA" id="ARBA00022989"/>
    </source>
</evidence>
<sequence>MNKKNIAISVINKMNKIDKNLDLLNDLENEDEILEKKENLIIDFEELDEDISEIEDEVINLKNNEKEKEIKTDKEEIEKETIKEEKTNSNKNFKTLFAIVILILLSIFGIVIYKNLPKAFESEEEITVADPNNFRISDIKEDDEDKAFEKLEDIKDESKNNNNENIEINNKVDDNLDLEKNIKKSKFDNYEEEKNKKEYEELDRAIAELEGNSGVNEVSGRKHNGLAFFKKEKENDKEKKKERNNSKYINLLENRKEKIDEEINRKNKIAYSFNDFVVQQGSLIPAIFLTEVNTDLPGSVLAQVRENIYDSRSGEYLLIPKGTKIYGRYESNVDKGQTRVFVVWDKLSLPNGKFVELTEFQSADALGNSGVNDKTNNHTWSLIGNSILSSVLNFTDTLANGVSFSVGGVKLGLNGQSKEEKGGSPFKEVTSHLVRKEVERQPTITIRRGYKFNIIVNGDLELEKYKY</sequence>
<keyword evidence="3 7" id="KW-0812">Transmembrane</keyword>
<keyword evidence="9" id="KW-1185">Reference proteome</keyword>
<dbReference type="eggNOG" id="COG2948">
    <property type="taxonomic scope" value="Bacteria"/>
</dbReference>
<evidence type="ECO:0000313" key="8">
    <source>
        <dbReference type="EMBL" id="ACZ01362.1"/>
    </source>
</evidence>
<dbReference type="OrthoDB" id="9807354at2"/>
<dbReference type="AlphaFoldDB" id="D1AYI6"/>
<comment type="similarity">
    <text evidence="2">Belongs to the TrbI/VirB10 family.</text>
</comment>
<keyword evidence="5 7" id="KW-0472">Membrane</keyword>
<evidence type="ECO:0000313" key="9">
    <source>
        <dbReference type="Proteomes" id="UP000002072"/>
    </source>
</evidence>
<proteinExistence type="inferred from homology"/>
<keyword evidence="4 7" id="KW-1133">Transmembrane helix</keyword>
<dbReference type="InterPro" id="IPR005498">
    <property type="entry name" value="T4SS_VirB10/TraB/TrbI"/>
</dbReference>
<protein>
    <submittedName>
        <fullName evidence="8">Conjugation TrbI family protein</fullName>
    </submittedName>
</protein>
<dbReference type="GO" id="GO:0016020">
    <property type="term" value="C:membrane"/>
    <property type="evidence" value="ECO:0007669"/>
    <property type="project" value="UniProtKB-SubCell"/>
</dbReference>
<dbReference type="GeneID" id="29673881"/>
<dbReference type="KEGG" id="smf:Smon_0895"/>
<dbReference type="EMBL" id="CP001779">
    <property type="protein sequence ID" value="ACZ01362.1"/>
    <property type="molecule type" value="Genomic_DNA"/>
</dbReference>
<evidence type="ECO:0000256" key="7">
    <source>
        <dbReference type="SAM" id="Phobius"/>
    </source>
</evidence>
<keyword evidence="6" id="KW-0175">Coiled coil</keyword>
<dbReference type="Proteomes" id="UP000002072">
    <property type="component" value="Chromosome"/>
</dbReference>
<evidence type="ECO:0000256" key="2">
    <source>
        <dbReference type="ARBA" id="ARBA00010265"/>
    </source>
</evidence>